<reference evidence="1 2" key="1">
    <citation type="submission" date="2017-03" db="EMBL/GenBank/DDBJ databases">
        <title>Comparative genomics of honeybee gut symbionts reveal geographically distinct and subgroup specific antibiotic resistance.</title>
        <authorList>
            <person name="Ludvigsen J."/>
            <person name="Porcellato D."/>
            <person name="Labee-Lund T.M."/>
            <person name="Amdam G.V."/>
            <person name="Rudi K."/>
        </authorList>
    </citation>
    <scope>NUCLEOTIDE SEQUENCE [LARGE SCALE GENOMIC DNA]</scope>
    <source>
        <strain evidence="1 2">A-4-12</strain>
    </source>
</reference>
<gene>
    <name evidence="1" type="ORF">B6D06_07240</name>
</gene>
<dbReference type="AlphaFoldDB" id="A0A242NU63"/>
<dbReference type="Proteomes" id="UP000194968">
    <property type="component" value="Unassembled WGS sequence"/>
</dbReference>
<evidence type="ECO:0000313" key="1">
    <source>
        <dbReference type="EMBL" id="OTQ49150.1"/>
    </source>
</evidence>
<proteinExistence type="predicted"/>
<dbReference type="EMBL" id="NASK01000097">
    <property type="protein sequence ID" value="OTQ49150.1"/>
    <property type="molecule type" value="Genomic_DNA"/>
</dbReference>
<organism evidence="1 2">
    <name type="scientific">Gilliamella apis</name>
    <dbReference type="NCBI Taxonomy" id="1970738"/>
    <lineage>
        <taxon>Bacteria</taxon>
        <taxon>Pseudomonadati</taxon>
        <taxon>Pseudomonadota</taxon>
        <taxon>Gammaproteobacteria</taxon>
        <taxon>Orbales</taxon>
        <taxon>Orbaceae</taxon>
        <taxon>Gilliamella</taxon>
    </lineage>
</organism>
<comment type="caution">
    <text evidence="1">The sequence shown here is derived from an EMBL/GenBank/DDBJ whole genome shotgun (WGS) entry which is preliminary data.</text>
</comment>
<accession>A0A242NU63</accession>
<dbReference type="OrthoDB" id="9180264at2"/>
<protein>
    <submittedName>
        <fullName evidence="1">Uncharacterized protein</fullName>
    </submittedName>
</protein>
<name>A0A242NU63_9GAMM</name>
<dbReference type="RefSeq" id="WP_086320674.1">
    <property type="nucleotide sequence ID" value="NZ_NASK01000097.1"/>
</dbReference>
<evidence type="ECO:0000313" key="2">
    <source>
        <dbReference type="Proteomes" id="UP000194968"/>
    </source>
</evidence>
<sequence>MTILEFLLQTIGEGKELRIIYHGGSKPGEERVIIPRYMEGEILKAVDTKYNRVKSFSLKKIEILDQNNEVIKFDFFELQQEQKIEIIPYLTIDQIYTTYKDTLEGFGWQVFFGDSVDDYFNKITYLSLHDSFKNGKPKAKPTVLIYQSSSKHRPYGVGSERMDTRTYSSLENALKLFLEEAKNCEIKNPLK</sequence>